<dbReference type="EMBL" id="JAVDXX010000001">
    <property type="protein sequence ID" value="MDR7294265.1"/>
    <property type="molecule type" value="Genomic_DNA"/>
</dbReference>
<gene>
    <name evidence="8" type="ORF">J2S67_001533</name>
</gene>
<protein>
    <submittedName>
        <fullName evidence="8">Multicomponent Na+:H+ antiporter subunit F</fullName>
    </submittedName>
</protein>
<evidence type="ECO:0000256" key="7">
    <source>
        <dbReference type="SAM" id="Phobius"/>
    </source>
</evidence>
<keyword evidence="9" id="KW-1185">Reference proteome</keyword>
<evidence type="ECO:0000313" key="8">
    <source>
        <dbReference type="EMBL" id="MDR7294265.1"/>
    </source>
</evidence>
<sequence>MMWWTEYGWFGWAAMVAAVILGLAAILTVVRIVRGPSLLDRIIASDVLLVIISCGLLIWMAVSSDFSSLPMVFLASVIGFLGSVTVARVTASSAATQMPVEGTGTDAAGDATPGAAQAPAAQAPAERGDSA</sequence>
<dbReference type="InterPro" id="IPR007208">
    <property type="entry name" value="MrpF/PhaF-like"/>
</dbReference>
<dbReference type="RefSeq" id="WP_070507265.1">
    <property type="nucleotide sequence ID" value="NZ_JAKRCW010000002.1"/>
</dbReference>
<reference evidence="8" key="1">
    <citation type="submission" date="2023-07" db="EMBL/GenBank/DDBJ databases">
        <title>Sequencing the genomes of 1000 actinobacteria strains.</title>
        <authorList>
            <person name="Klenk H.-P."/>
        </authorList>
    </citation>
    <scope>NUCLEOTIDE SEQUENCE</scope>
    <source>
        <strain evidence="8">DSM 13068</strain>
    </source>
</reference>
<evidence type="ECO:0000256" key="4">
    <source>
        <dbReference type="ARBA" id="ARBA00022989"/>
    </source>
</evidence>
<evidence type="ECO:0000256" key="1">
    <source>
        <dbReference type="ARBA" id="ARBA00004651"/>
    </source>
</evidence>
<evidence type="ECO:0000256" key="3">
    <source>
        <dbReference type="ARBA" id="ARBA00022692"/>
    </source>
</evidence>
<keyword evidence="4 7" id="KW-1133">Transmembrane helix</keyword>
<feature type="region of interest" description="Disordered" evidence="6">
    <location>
        <begin position="99"/>
        <end position="131"/>
    </location>
</feature>
<evidence type="ECO:0000313" key="9">
    <source>
        <dbReference type="Proteomes" id="UP001180715"/>
    </source>
</evidence>
<comment type="caution">
    <text evidence="8">The sequence shown here is derived from an EMBL/GenBank/DDBJ whole genome shotgun (WGS) entry which is preliminary data.</text>
</comment>
<evidence type="ECO:0000256" key="5">
    <source>
        <dbReference type="ARBA" id="ARBA00023136"/>
    </source>
</evidence>
<organism evidence="8 9">
    <name type="scientific">Pseudoglutamicibacter albus</name>
    <dbReference type="NCBI Taxonomy" id="98671"/>
    <lineage>
        <taxon>Bacteria</taxon>
        <taxon>Bacillati</taxon>
        <taxon>Actinomycetota</taxon>
        <taxon>Actinomycetes</taxon>
        <taxon>Micrococcales</taxon>
        <taxon>Micrococcaceae</taxon>
        <taxon>Pseudoglutamicibacter</taxon>
    </lineage>
</organism>
<accession>A0ABU1Z0X1</accession>
<dbReference type="Pfam" id="PF04066">
    <property type="entry name" value="MrpF_PhaF"/>
    <property type="match status" value="1"/>
</dbReference>
<proteinExistence type="predicted"/>
<dbReference type="Proteomes" id="UP001180715">
    <property type="component" value="Unassembled WGS sequence"/>
</dbReference>
<evidence type="ECO:0000256" key="6">
    <source>
        <dbReference type="SAM" id="MobiDB-lite"/>
    </source>
</evidence>
<feature type="transmembrane region" description="Helical" evidence="7">
    <location>
        <begin position="12"/>
        <end position="30"/>
    </location>
</feature>
<keyword evidence="2" id="KW-1003">Cell membrane</keyword>
<feature type="transmembrane region" description="Helical" evidence="7">
    <location>
        <begin position="68"/>
        <end position="89"/>
    </location>
</feature>
<feature type="compositionally biased region" description="Low complexity" evidence="6">
    <location>
        <begin position="99"/>
        <end position="125"/>
    </location>
</feature>
<keyword evidence="3 7" id="KW-0812">Transmembrane</keyword>
<evidence type="ECO:0000256" key="2">
    <source>
        <dbReference type="ARBA" id="ARBA00022475"/>
    </source>
</evidence>
<feature type="transmembrane region" description="Helical" evidence="7">
    <location>
        <begin position="42"/>
        <end position="62"/>
    </location>
</feature>
<comment type="subcellular location">
    <subcellularLocation>
        <location evidence="1">Cell membrane</location>
        <topology evidence="1">Multi-pass membrane protein</topology>
    </subcellularLocation>
</comment>
<keyword evidence="5 7" id="KW-0472">Membrane</keyword>
<name>A0ABU1Z0X1_9MICC</name>